<dbReference type="HOGENOM" id="CLU_1374014_0_0_1"/>
<protein>
    <submittedName>
        <fullName evidence="2">Uncharacterized protein</fullName>
    </submittedName>
</protein>
<dbReference type="Proteomes" id="UP000032180">
    <property type="component" value="Chromosome 7"/>
</dbReference>
<dbReference type="EnsemblPlants" id="LPERR07G04940.1">
    <property type="protein sequence ID" value="LPERR07G04940.1"/>
    <property type="gene ID" value="LPERR07G04940"/>
</dbReference>
<feature type="compositionally biased region" description="Basic and acidic residues" evidence="1">
    <location>
        <begin position="156"/>
        <end position="167"/>
    </location>
</feature>
<sequence>MAINKLLVLTPDGGDGDGDGDERGLRRHGGEDGIRRLLQDDQCIPPGDPCCNTYVCGINLIIATTNTERSLYGFVRVHASTSLCTDAEVAQRPERWLSHDHDGLTAVARWDGCRRTSSFFPMTHDLCRVCNATWGSPHATAAAMRRVGNEGGQSRGRYESDGDRRRGIKDISQGCGARRLGGSVKMIFGEWHMVRLANS</sequence>
<reference evidence="2" key="3">
    <citation type="submission" date="2015-04" db="UniProtKB">
        <authorList>
            <consortium name="EnsemblPlants"/>
        </authorList>
    </citation>
    <scope>IDENTIFICATION</scope>
</reference>
<evidence type="ECO:0000256" key="1">
    <source>
        <dbReference type="SAM" id="MobiDB-lite"/>
    </source>
</evidence>
<evidence type="ECO:0000313" key="3">
    <source>
        <dbReference type="Proteomes" id="UP000032180"/>
    </source>
</evidence>
<evidence type="ECO:0000313" key="2">
    <source>
        <dbReference type="EnsemblPlants" id="LPERR07G04940.1"/>
    </source>
</evidence>
<accession>A0A0D9WWC2</accession>
<dbReference type="AlphaFoldDB" id="A0A0D9WWC2"/>
<feature type="region of interest" description="Disordered" evidence="1">
    <location>
        <begin position="9"/>
        <end position="31"/>
    </location>
</feature>
<reference evidence="3" key="2">
    <citation type="submission" date="2013-12" db="EMBL/GenBank/DDBJ databases">
        <authorList>
            <person name="Yu Y."/>
            <person name="Lee S."/>
            <person name="de Baynast K."/>
            <person name="Wissotski M."/>
            <person name="Liu L."/>
            <person name="Talag J."/>
            <person name="Goicoechea J."/>
            <person name="Angelova A."/>
            <person name="Jetty R."/>
            <person name="Kudrna D."/>
            <person name="Golser W."/>
            <person name="Rivera L."/>
            <person name="Zhang J."/>
            <person name="Wing R."/>
        </authorList>
    </citation>
    <scope>NUCLEOTIDE SEQUENCE</scope>
</reference>
<name>A0A0D9WWC2_9ORYZ</name>
<keyword evidence="3" id="KW-1185">Reference proteome</keyword>
<dbReference type="Gramene" id="LPERR07G04940.1">
    <property type="protein sequence ID" value="LPERR07G04940.1"/>
    <property type="gene ID" value="LPERR07G04940"/>
</dbReference>
<feature type="compositionally biased region" description="Basic and acidic residues" evidence="1">
    <location>
        <begin position="21"/>
        <end position="31"/>
    </location>
</feature>
<feature type="region of interest" description="Disordered" evidence="1">
    <location>
        <begin position="148"/>
        <end position="167"/>
    </location>
</feature>
<organism evidence="2 3">
    <name type="scientific">Leersia perrieri</name>
    <dbReference type="NCBI Taxonomy" id="77586"/>
    <lineage>
        <taxon>Eukaryota</taxon>
        <taxon>Viridiplantae</taxon>
        <taxon>Streptophyta</taxon>
        <taxon>Embryophyta</taxon>
        <taxon>Tracheophyta</taxon>
        <taxon>Spermatophyta</taxon>
        <taxon>Magnoliopsida</taxon>
        <taxon>Liliopsida</taxon>
        <taxon>Poales</taxon>
        <taxon>Poaceae</taxon>
        <taxon>BOP clade</taxon>
        <taxon>Oryzoideae</taxon>
        <taxon>Oryzeae</taxon>
        <taxon>Oryzinae</taxon>
        <taxon>Leersia</taxon>
    </lineage>
</organism>
<reference evidence="2 3" key="1">
    <citation type="submission" date="2012-08" db="EMBL/GenBank/DDBJ databases">
        <title>Oryza genome evolution.</title>
        <authorList>
            <person name="Wing R.A."/>
        </authorList>
    </citation>
    <scope>NUCLEOTIDE SEQUENCE</scope>
</reference>
<proteinExistence type="predicted"/>